<keyword evidence="4 5" id="KW-0413">Isomerase</keyword>
<feature type="domain" description="Alanine racemase C-terminal" evidence="8">
    <location>
        <begin position="237"/>
        <end position="361"/>
    </location>
</feature>
<feature type="binding site" evidence="5 7">
    <location>
        <position position="134"/>
    </location>
    <ligand>
        <name>substrate</name>
    </ligand>
</feature>
<dbReference type="CDD" id="cd06827">
    <property type="entry name" value="PLPDE_III_AR_proteobact"/>
    <property type="match status" value="1"/>
</dbReference>
<evidence type="ECO:0000256" key="4">
    <source>
        <dbReference type="ARBA" id="ARBA00023235"/>
    </source>
</evidence>
<dbReference type="UniPathway" id="UPA00042">
    <property type="reaction ID" value="UER00497"/>
</dbReference>
<dbReference type="SMART" id="SM01005">
    <property type="entry name" value="Ala_racemase_C"/>
    <property type="match status" value="1"/>
</dbReference>
<dbReference type="Gene3D" id="2.40.37.10">
    <property type="entry name" value="Lyase, Ornithine Decarboxylase, Chain A, domain 1"/>
    <property type="match status" value="1"/>
</dbReference>
<dbReference type="Pfam" id="PF01168">
    <property type="entry name" value="Ala_racemase_N"/>
    <property type="match status" value="1"/>
</dbReference>
<dbReference type="InterPro" id="IPR000821">
    <property type="entry name" value="Ala_racemase"/>
</dbReference>
<dbReference type="RefSeq" id="WP_105073230.1">
    <property type="nucleotide sequence ID" value="NZ_PPGH01000034.1"/>
</dbReference>
<accession>A0A2S7XRW4</accession>
<dbReference type="PANTHER" id="PTHR30511:SF0">
    <property type="entry name" value="ALANINE RACEMASE, CATABOLIC-RELATED"/>
    <property type="match status" value="1"/>
</dbReference>
<dbReference type="GO" id="GO:0030170">
    <property type="term" value="F:pyridoxal phosphate binding"/>
    <property type="evidence" value="ECO:0007669"/>
    <property type="project" value="UniProtKB-UniRule"/>
</dbReference>
<feature type="binding site" evidence="5 7">
    <location>
        <position position="306"/>
    </location>
    <ligand>
        <name>substrate</name>
    </ligand>
</feature>
<feature type="modified residue" description="N6-(pyridoxal phosphate)lysine" evidence="5 6">
    <location>
        <position position="38"/>
    </location>
</feature>
<evidence type="ECO:0000259" key="8">
    <source>
        <dbReference type="SMART" id="SM01005"/>
    </source>
</evidence>
<evidence type="ECO:0000256" key="3">
    <source>
        <dbReference type="ARBA" id="ARBA00022898"/>
    </source>
</evidence>
<dbReference type="EMBL" id="PPGH01000034">
    <property type="protein sequence ID" value="PQJ96470.1"/>
    <property type="molecule type" value="Genomic_DNA"/>
</dbReference>
<dbReference type="HAMAP" id="MF_01201">
    <property type="entry name" value="Ala_racemase"/>
    <property type="match status" value="1"/>
</dbReference>
<keyword evidence="10" id="KW-1185">Reference proteome</keyword>
<dbReference type="InterPro" id="IPR009006">
    <property type="entry name" value="Ala_racemase/Decarboxylase_C"/>
</dbReference>
<feature type="active site" description="Proton acceptor; specific for L-alanine" evidence="5">
    <location>
        <position position="258"/>
    </location>
</feature>
<proteinExistence type="inferred from homology"/>
<dbReference type="PRINTS" id="PR00992">
    <property type="entry name" value="ALARACEMASE"/>
</dbReference>
<name>A0A2S7XRW4_9GAMM</name>
<dbReference type="SUPFAM" id="SSF50621">
    <property type="entry name" value="Alanine racemase C-terminal domain-like"/>
    <property type="match status" value="1"/>
</dbReference>
<evidence type="ECO:0000313" key="9">
    <source>
        <dbReference type="EMBL" id="PQJ96470.1"/>
    </source>
</evidence>
<dbReference type="Gene3D" id="3.20.20.10">
    <property type="entry name" value="Alanine racemase"/>
    <property type="match status" value="1"/>
</dbReference>
<dbReference type="Pfam" id="PF00842">
    <property type="entry name" value="Ala_racemase_C"/>
    <property type="match status" value="1"/>
</dbReference>
<evidence type="ECO:0000313" key="10">
    <source>
        <dbReference type="Proteomes" id="UP000239936"/>
    </source>
</evidence>
<comment type="catalytic activity">
    <reaction evidence="1 5">
        <text>L-alanine = D-alanine</text>
        <dbReference type="Rhea" id="RHEA:20249"/>
        <dbReference type="ChEBI" id="CHEBI:57416"/>
        <dbReference type="ChEBI" id="CHEBI:57972"/>
        <dbReference type="EC" id="5.1.1.1"/>
    </reaction>
</comment>
<keyword evidence="3 5" id="KW-0663">Pyridoxal phosphate</keyword>
<dbReference type="OrthoDB" id="9813814at2"/>
<dbReference type="InterPro" id="IPR029066">
    <property type="entry name" value="PLP-binding_barrel"/>
</dbReference>
<dbReference type="Proteomes" id="UP000239936">
    <property type="component" value="Unassembled WGS sequence"/>
</dbReference>
<dbReference type="PANTHER" id="PTHR30511">
    <property type="entry name" value="ALANINE RACEMASE"/>
    <property type="match status" value="1"/>
</dbReference>
<dbReference type="GO" id="GO:0008784">
    <property type="term" value="F:alanine racemase activity"/>
    <property type="evidence" value="ECO:0007669"/>
    <property type="project" value="UniProtKB-UniRule"/>
</dbReference>
<evidence type="ECO:0000256" key="5">
    <source>
        <dbReference type="HAMAP-Rule" id="MF_01201"/>
    </source>
</evidence>
<comment type="cofactor">
    <cofactor evidence="2 5 6">
        <name>pyridoxal 5'-phosphate</name>
        <dbReference type="ChEBI" id="CHEBI:597326"/>
    </cofactor>
</comment>
<dbReference type="SUPFAM" id="SSF51419">
    <property type="entry name" value="PLP-binding barrel"/>
    <property type="match status" value="1"/>
</dbReference>
<evidence type="ECO:0000256" key="2">
    <source>
        <dbReference type="ARBA" id="ARBA00001933"/>
    </source>
</evidence>
<dbReference type="EC" id="5.1.1.1" evidence="5"/>
<dbReference type="PROSITE" id="PS00395">
    <property type="entry name" value="ALANINE_RACEMASE"/>
    <property type="match status" value="1"/>
</dbReference>
<comment type="pathway">
    <text evidence="5">Amino-acid biosynthesis; D-alanine biosynthesis; D-alanine from L-alanine: step 1/1.</text>
</comment>
<dbReference type="AlphaFoldDB" id="A0A2S7XRW4"/>
<dbReference type="InterPro" id="IPR011079">
    <property type="entry name" value="Ala_racemase_C"/>
</dbReference>
<dbReference type="GO" id="GO:0005829">
    <property type="term" value="C:cytosol"/>
    <property type="evidence" value="ECO:0007669"/>
    <property type="project" value="TreeGrafter"/>
</dbReference>
<gene>
    <name evidence="9" type="primary">alr</name>
    <name evidence="9" type="ORF">CXB77_06350</name>
</gene>
<comment type="function">
    <text evidence="5">Catalyzes the interconversion of L-alanine and D-alanine. May also act on other amino acids.</text>
</comment>
<dbReference type="InterPro" id="IPR001608">
    <property type="entry name" value="Ala_racemase_N"/>
</dbReference>
<protein>
    <recommendedName>
        <fullName evidence="5">Alanine racemase</fullName>
        <ecNumber evidence="5">5.1.1.1</ecNumber>
    </recommendedName>
</protein>
<feature type="active site" description="Proton acceptor; specific for D-alanine" evidence="5">
    <location>
        <position position="38"/>
    </location>
</feature>
<comment type="caution">
    <text evidence="9">The sequence shown here is derived from an EMBL/GenBank/DDBJ whole genome shotgun (WGS) entry which is preliminary data.</text>
</comment>
<dbReference type="InterPro" id="IPR020622">
    <property type="entry name" value="Ala_racemase_pyridoxalP-BS"/>
</dbReference>
<evidence type="ECO:0000256" key="7">
    <source>
        <dbReference type="PIRSR" id="PIRSR600821-52"/>
    </source>
</evidence>
<reference evidence="9 10" key="1">
    <citation type="submission" date="2018-01" db="EMBL/GenBank/DDBJ databases">
        <title>The complete genome sequence of Chromatium okenii LaCa, a purple sulfur bacterium with a turbulent life.</title>
        <authorList>
            <person name="Luedin S.M."/>
            <person name="Liechti N."/>
            <person name="Storelli N."/>
            <person name="Danza F."/>
            <person name="Wittwer M."/>
            <person name="Pothier J.F."/>
            <person name="Tonolla M.A."/>
        </authorList>
    </citation>
    <scope>NUCLEOTIDE SEQUENCE [LARGE SCALE GENOMIC DNA]</scope>
    <source>
        <strain evidence="9 10">LaCa</strain>
    </source>
</reference>
<dbReference type="NCBIfam" id="TIGR00492">
    <property type="entry name" value="alr"/>
    <property type="match status" value="1"/>
</dbReference>
<dbReference type="GO" id="GO:0030632">
    <property type="term" value="P:D-alanine biosynthetic process"/>
    <property type="evidence" value="ECO:0007669"/>
    <property type="project" value="UniProtKB-UniRule"/>
</dbReference>
<sequence length="368" mass="39634">MTSSARPLRARIHLDAIRHNYRYAKQLAPYSKVLAVVKANAYGHGAVMVAQTLADIADGFAVACIDEAMELRDAGITQPIVLLEGVFNANELALVDRAELSVVVHCQEQLAWLLAARPLQKLNCWIKIDSGMHRVGFEPSDFNRVYAELRACPHVGELVAMSHFARADEPNLPYTTQQIAVFEKTLSGLAIPRSLANSAAILAYSNAHVEWTRPGLMLYGASPFAEAHPLATALCPAMTLESALIAIRNLPAGEPVGYGGRFVSEHPMRVGVVAIGYADGYPRHAPTGTPVAVNGQMTRLIGRVSMDMITVDLTEIIDAHVGAPVELWGTTVAANAVAAASETLAYQLFTGIGRRVAHCYEIPSTLCD</sequence>
<dbReference type="FunFam" id="3.20.20.10:FF:000002">
    <property type="entry name" value="Alanine racemase"/>
    <property type="match status" value="1"/>
</dbReference>
<organism evidence="9 10">
    <name type="scientific">Chromatium okenii</name>
    <dbReference type="NCBI Taxonomy" id="61644"/>
    <lineage>
        <taxon>Bacteria</taxon>
        <taxon>Pseudomonadati</taxon>
        <taxon>Pseudomonadota</taxon>
        <taxon>Gammaproteobacteria</taxon>
        <taxon>Chromatiales</taxon>
        <taxon>Chromatiaceae</taxon>
        <taxon>Chromatium</taxon>
    </lineage>
</organism>
<evidence type="ECO:0000256" key="1">
    <source>
        <dbReference type="ARBA" id="ARBA00000316"/>
    </source>
</evidence>
<evidence type="ECO:0000256" key="6">
    <source>
        <dbReference type="PIRSR" id="PIRSR600821-50"/>
    </source>
</evidence>
<comment type="similarity">
    <text evidence="5">Belongs to the alanine racemase family.</text>
</comment>